<proteinExistence type="predicted"/>
<evidence type="ECO:0000313" key="2">
    <source>
        <dbReference type="Proteomes" id="UP000789901"/>
    </source>
</evidence>
<sequence>PNFNQKFNDYITQSFDEVKISTQKSDVALNEFKVDVNYNQNLFNSPIIGKHATIFQLSKWIIQ</sequence>
<reference evidence="1 2" key="1">
    <citation type="submission" date="2021-06" db="EMBL/GenBank/DDBJ databases">
        <authorList>
            <person name="Kallberg Y."/>
            <person name="Tangrot J."/>
            <person name="Rosling A."/>
        </authorList>
    </citation>
    <scope>NUCLEOTIDE SEQUENCE [LARGE SCALE GENOMIC DNA]</scope>
    <source>
        <strain evidence="1 2">120-4 pot B 10/14</strain>
    </source>
</reference>
<name>A0ABN7X361_GIGMA</name>
<feature type="non-terminal residue" evidence="1">
    <location>
        <position position="63"/>
    </location>
</feature>
<dbReference type="EMBL" id="CAJVQB010085749">
    <property type="protein sequence ID" value="CAG8846985.1"/>
    <property type="molecule type" value="Genomic_DNA"/>
</dbReference>
<evidence type="ECO:0000313" key="1">
    <source>
        <dbReference type="EMBL" id="CAG8846985.1"/>
    </source>
</evidence>
<organism evidence="1 2">
    <name type="scientific">Gigaspora margarita</name>
    <dbReference type="NCBI Taxonomy" id="4874"/>
    <lineage>
        <taxon>Eukaryota</taxon>
        <taxon>Fungi</taxon>
        <taxon>Fungi incertae sedis</taxon>
        <taxon>Mucoromycota</taxon>
        <taxon>Glomeromycotina</taxon>
        <taxon>Glomeromycetes</taxon>
        <taxon>Diversisporales</taxon>
        <taxon>Gigasporaceae</taxon>
        <taxon>Gigaspora</taxon>
    </lineage>
</organism>
<comment type="caution">
    <text evidence="1">The sequence shown here is derived from an EMBL/GenBank/DDBJ whole genome shotgun (WGS) entry which is preliminary data.</text>
</comment>
<dbReference type="Proteomes" id="UP000789901">
    <property type="component" value="Unassembled WGS sequence"/>
</dbReference>
<accession>A0ABN7X361</accession>
<gene>
    <name evidence="1" type="ORF">GMARGA_LOCUS38437</name>
</gene>
<keyword evidence="2" id="KW-1185">Reference proteome</keyword>
<protein>
    <submittedName>
        <fullName evidence="1">25042_t:CDS:1</fullName>
    </submittedName>
</protein>
<feature type="non-terminal residue" evidence="1">
    <location>
        <position position="1"/>
    </location>
</feature>